<evidence type="ECO:0000256" key="7">
    <source>
        <dbReference type="ARBA" id="ARBA00023170"/>
    </source>
</evidence>
<name>A0AAV2HXF0_LYMST</name>
<comment type="subcellular location">
    <subcellularLocation>
        <location evidence="1">Cell membrane</location>
        <topology evidence="1">Multi-pass membrane protein</topology>
    </subcellularLocation>
</comment>
<accession>A0AAV2HXF0</accession>
<evidence type="ECO:0000256" key="2">
    <source>
        <dbReference type="ARBA" id="ARBA00022475"/>
    </source>
</evidence>
<evidence type="ECO:0000256" key="3">
    <source>
        <dbReference type="ARBA" id="ARBA00022692"/>
    </source>
</evidence>
<dbReference type="PANTHER" id="PTHR24248">
    <property type="entry name" value="ADRENERGIC RECEPTOR-RELATED G-PROTEIN COUPLED RECEPTOR"/>
    <property type="match status" value="1"/>
</dbReference>
<feature type="transmembrane region" description="Helical" evidence="9">
    <location>
        <begin position="184"/>
        <end position="205"/>
    </location>
</feature>
<protein>
    <recommendedName>
        <fullName evidence="10">G-protein coupled receptors family 1 profile domain-containing protein</fullName>
    </recommendedName>
</protein>
<evidence type="ECO:0000256" key="9">
    <source>
        <dbReference type="SAM" id="Phobius"/>
    </source>
</evidence>
<keyword evidence="3 9" id="KW-0812">Transmembrane</keyword>
<organism evidence="11 12">
    <name type="scientific">Lymnaea stagnalis</name>
    <name type="common">Great pond snail</name>
    <name type="synonym">Helix stagnalis</name>
    <dbReference type="NCBI Taxonomy" id="6523"/>
    <lineage>
        <taxon>Eukaryota</taxon>
        <taxon>Metazoa</taxon>
        <taxon>Spiralia</taxon>
        <taxon>Lophotrochozoa</taxon>
        <taxon>Mollusca</taxon>
        <taxon>Gastropoda</taxon>
        <taxon>Heterobranchia</taxon>
        <taxon>Euthyneura</taxon>
        <taxon>Panpulmonata</taxon>
        <taxon>Hygrophila</taxon>
        <taxon>Lymnaeoidea</taxon>
        <taxon>Lymnaeidae</taxon>
        <taxon>Lymnaea</taxon>
    </lineage>
</organism>
<dbReference type="GO" id="GO:0005886">
    <property type="term" value="C:plasma membrane"/>
    <property type="evidence" value="ECO:0007669"/>
    <property type="project" value="UniProtKB-SubCell"/>
</dbReference>
<feature type="transmembrane region" description="Helical" evidence="9">
    <location>
        <begin position="304"/>
        <end position="330"/>
    </location>
</feature>
<gene>
    <name evidence="11" type="ORF">GSLYS_00012701001</name>
</gene>
<dbReference type="GO" id="GO:0004930">
    <property type="term" value="F:G protein-coupled receptor activity"/>
    <property type="evidence" value="ECO:0007669"/>
    <property type="project" value="UniProtKB-KW"/>
</dbReference>
<reference evidence="11 12" key="1">
    <citation type="submission" date="2024-04" db="EMBL/GenBank/DDBJ databases">
        <authorList>
            <consortium name="Genoscope - CEA"/>
            <person name="William W."/>
        </authorList>
    </citation>
    <scope>NUCLEOTIDE SEQUENCE [LARGE SCALE GENOMIC DNA]</scope>
</reference>
<evidence type="ECO:0000256" key="6">
    <source>
        <dbReference type="ARBA" id="ARBA00023136"/>
    </source>
</evidence>
<keyword evidence="7" id="KW-0675">Receptor</keyword>
<dbReference type="InterPro" id="IPR000276">
    <property type="entry name" value="GPCR_Rhodpsn"/>
</dbReference>
<dbReference type="Gene3D" id="1.20.1070.10">
    <property type="entry name" value="Rhodopsin 7-helix transmembrane proteins"/>
    <property type="match status" value="1"/>
</dbReference>
<evidence type="ECO:0000256" key="1">
    <source>
        <dbReference type="ARBA" id="ARBA00004651"/>
    </source>
</evidence>
<dbReference type="PROSITE" id="PS50262">
    <property type="entry name" value="G_PROTEIN_RECEP_F1_2"/>
    <property type="match status" value="1"/>
</dbReference>
<feature type="transmembrane region" description="Helical" evidence="9">
    <location>
        <begin position="220"/>
        <end position="240"/>
    </location>
</feature>
<evidence type="ECO:0000256" key="8">
    <source>
        <dbReference type="ARBA" id="ARBA00023224"/>
    </source>
</evidence>
<dbReference type="GO" id="GO:0071880">
    <property type="term" value="P:adenylate cyclase-activating adrenergic receptor signaling pathway"/>
    <property type="evidence" value="ECO:0007669"/>
    <property type="project" value="TreeGrafter"/>
</dbReference>
<evidence type="ECO:0000313" key="11">
    <source>
        <dbReference type="EMBL" id="CAL1538880.1"/>
    </source>
</evidence>
<dbReference type="Proteomes" id="UP001497497">
    <property type="component" value="Unassembled WGS sequence"/>
</dbReference>
<keyword evidence="5" id="KW-0297">G-protein coupled receptor</keyword>
<feature type="transmembrane region" description="Helical" evidence="9">
    <location>
        <begin position="394"/>
        <end position="415"/>
    </location>
</feature>
<dbReference type="SUPFAM" id="SSF81321">
    <property type="entry name" value="Family A G protein-coupled receptor-like"/>
    <property type="match status" value="1"/>
</dbReference>
<keyword evidence="4 9" id="KW-1133">Transmembrane helix</keyword>
<keyword evidence="8" id="KW-0807">Transducer</keyword>
<evidence type="ECO:0000313" key="12">
    <source>
        <dbReference type="Proteomes" id="UP001497497"/>
    </source>
</evidence>
<dbReference type="EMBL" id="CAXITT010000316">
    <property type="protein sequence ID" value="CAL1538880.1"/>
    <property type="molecule type" value="Genomic_DNA"/>
</dbReference>
<evidence type="ECO:0000256" key="5">
    <source>
        <dbReference type="ARBA" id="ARBA00023040"/>
    </source>
</evidence>
<comment type="caution">
    <text evidence="11">The sequence shown here is derived from an EMBL/GenBank/DDBJ whole genome shotgun (WGS) entry which is preliminary data.</text>
</comment>
<dbReference type="AlphaFoldDB" id="A0AAV2HXF0"/>
<dbReference type="PANTHER" id="PTHR24248:SF66">
    <property type="entry name" value="OCTOPAMINE RECEPTOR BETA-3R"/>
    <property type="match status" value="1"/>
</dbReference>
<keyword evidence="12" id="KW-1185">Reference proteome</keyword>
<feature type="transmembrane region" description="Helical" evidence="9">
    <location>
        <begin position="150"/>
        <end position="172"/>
    </location>
</feature>
<sequence>MKGNVVAGQNMPPVFIRHRISRSSPALDGLNYVYTGSDAQHLNISQMDTNAAAKNNAFSGGPGADAVVRTLGDLVFNGTTFQRGDSHAGDYSDHANGSTGSGFIRYQVKEPDFELTVSIDGSSSNNNNNNTPWMFVPSTYERGFMTSAHVGIFLCAVGIFFNLLLFVLLCSSRRLRFHYLYSQIMSISLADLGFVTMVDSFTVYFELQPWRLGADFCKTWMILDVALPSVALLALLLLNVDRVLFTYKTDYYNTLMQNTSAHVLVILSPWCVSCVVVCSLWLGFPAVQPQPGVCMYGITKEANAASSWLTVFLPSVLILILLIFVFIAVIGEMPSTNQFNPVQLNLNGRCANNAPGTDACCQSNDSSRSGLDRTRSAANTSITSVSHARRQRRFVAALLAVDFVSLAITLPYSAYSLVSPDCDDSQSCDSLRTLYQTLSWTRSSVACVRPILFILLTDLYQSFKRRMINWYVGELETSSSFAAYEQTRRDIRAPCVMARNDFINLTQGSRRHSCSIRSINNSTTASTALTPPQSPFQFQTIEQTPPRTKTSACGIGFTSLFKDESEGTFV</sequence>
<dbReference type="GO" id="GO:0043410">
    <property type="term" value="P:positive regulation of MAPK cascade"/>
    <property type="evidence" value="ECO:0007669"/>
    <property type="project" value="TreeGrafter"/>
</dbReference>
<keyword evidence="2" id="KW-1003">Cell membrane</keyword>
<feature type="transmembrane region" description="Helical" evidence="9">
    <location>
        <begin position="261"/>
        <end position="284"/>
    </location>
</feature>
<evidence type="ECO:0000259" key="10">
    <source>
        <dbReference type="PROSITE" id="PS50262"/>
    </source>
</evidence>
<proteinExistence type="predicted"/>
<keyword evidence="6 9" id="KW-0472">Membrane</keyword>
<dbReference type="InterPro" id="IPR017452">
    <property type="entry name" value="GPCR_Rhodpsn_7TM"/>
</dbReference>
<feature type="domain" description="G-protein coupled receptors family 1 profile" evidence="10">
    <location>
        <begin position="161"/>
        <end position="453"/>
    </location>
</feature>
<evidence type="ECO:0000256" key="4">
    <source>
        <dbReference type="ARBA" id="ARBA00022989"/>
    </source>
</evidence>
<dbReference type="Pfam" id="PF00001">
    <property type="entry name" value="7tm_1"/>
    <property type="match status" value="1"/>
</dbReference>
<feature type="transmembrane region" description="Helical" evidence="9">
    <location>
        <begin position="440"/>
        <end position="460"/>
    </location>
</feature>